<feature type="transmembrane region" description="Helical" evidence="8">
    <location>
        <begin position="327"/>
        <end position="352"/>
    </location>
</feature>
<feature type="transmembrane region" description="Helical" evidence="8">
    <location>
        <begin position="420"/>
        <end position="441"/>
    </location>
</feature>
<feature type="transmembrane region" description="Helical" evidence="8">
    <location>
        <begin position="90"/>
        <end position="115"/>
    </location>
</feature>
<dbReference type="Proteomes" id="UP000315759">
    <property type="component" value="Unassembled WGS sequence"/>
</dbReference>
<feature type="transmembrane region" description="Helical" evidence="8">
    <location>
        <begin position="31"/>
        <end position="53"/>
    </location>
</feature>
<feature type="transmembrane region" description="Helical" evidence="8">
    <location>
        <begin position="226"/>
        <end position="253"/>
    </location>
</feature>
<keyword evidence="5 8" id="KW-0812">Transmembrane</keyword>
<reference evidence="10 11" key="1">
    <citation type="submission" date="2018-10" db="EMBL/GenBank/DDBJ databases">
        <title>Draft genome of Mycobacterium hodleri strain B.</title>
        <authorList>
            <person name="Amande T.J."/>
            <person name="Mcgenity T.J."/>
        </authorList>
    </citation>
    <scope>NUCLEOTIDE SEQUENCE [LARGE SCALE GENOMIC DNA]</scope>
    <source>
        <strain evidence="10 11">B</strain>
    </source>
</reference>
<dbReference type="PANTHER" id="PTHR42929:SF5">
    <property type="entry name" value="ABC TRANSPORTER PERMEASE PROTEIN"/>
    <property type="match status" value="1"/>
</dbReference>
<dbReference type="PANTHER" id="PTHR42929">
    <property type="entry name" value="INNER MEMBRANE ABC TRANSPORTER PERMEASE PROTEIN YDCU-RELATED-RELATED"/>
    <property type="match status" value="1"/>
</dbReference>
<evidence type="ECO:0000256" key="5">
    <source>
        <dbReference type="ARBA" id="ARBA00022692"/>
    </source>
</evidence>
<dbReference type="Pfam" id="PF00528">
    <property type="entry name" value="BPD_transp_1"/>
    <property type="match status" value="2"/>
</dbReference>
<keyword evidence="6 8" id="KW-1133">Transmembrane helix</keyword>
<dbReference type="Gene3D" id="1.10.3720.10">
    <property type="entry name" value="MetI-like"/>
    <property type="match status" value="2"/>
</dbReference>
<sequence>MATTTPLRVDPHQRSTTPRVTVRTPRVGRSLGSGAFLLAIGALYGVFFIWPLVNVAMRSFSPTGTLSYDPGGFSIVNYKLLFTDRILRDVVVNTIVTASVSTILTFVLAFPTAYLMTRLRRSVSTTLFMMILLPFWVSILVRLFAFLELLSANGPVNSLFETIGMGRQSLLFNTTGTVIGMVNYLLPYMILVLFAAMSGIDPNLTRAAKSLGCSSWRAFRSVYLPLVRGSIVGALLLNFIIATGFFLTPAILGGPQDTTVSTYIAQQVQNYKWGTASAFGVVLLIATCLGFTLAGRMTGLTSGSGVVLSGSKGVSREQAMPFGPAKVALWTVTSAVLLFLFAPLLFVLPLSWGVDSTIAWPPKGFTLHWYAKALTDPLWTASMRKSVLVGAAVAVLCLVIAIFLARWVRTLAARPRLQGFVVSVVYLPIVVPVILLAIGTFDVQARIGALDTWWGLVLVETVLALPFTYLVVAAALDNVDPSLERAAWTMGASKLYALRKVVVPTVVPALIGAALLAFISSWDEAVVALFQTGFDKTLPVNFYSSLKSGASPVIAAIGSMLMLLVVVLAALYVGIRAVVGRRRTQDPSSVDDSPSRKGHHK</sequence>
<dbReference type="InterPro" id="IPR000515">
    <property type="entry name" value="MetI-like"/>
</dbReference>
<comment type="similarity">
    <text evidence="2">Belongs to the binding-protein-dependent transport system permease family. CysTW subfamily.</text>
</comment>
<evidence type="ECO:0000256" key="3">
    <source>
        <dbReference type="ARBA" id="ARBA00022448"/>
    </source>
</evidence>
<keyword evidence="7 8" id="KW-0472">Membrane</keyword>
<keyword evidence="3 8" id="KW-0813">Transport</keyword>
<evidence type="ECO:0000259" key="9">
    <source>
        <dbReference type="PROSITE" id="PS50928"/>
    </source>
</evidence>
<dbReference type="EMBL" id="VIFX01000037">
    <property type="protein sequence ID" value="TQR83896.1"/>
    <property type="molecule type" value="Genomic_DNA"/>
</dbReference>
<evidence type="ECO:0000256" key="7">
    <source>
        <dbReference type="ARBA" id="ARBA00023136"/>
    </source>
</evidence>
<feature type="domain" description="ABC transmembrane type-1" evidence="9">
    <location>
        <begin position="91"/>
        <end position="294"/>
    </location>
</feature>
<keyword evidence="4" id="KW-1003">Cell membrane</keyword>
<name>A0A544VV69_9MYCO</name>
<evidence type="ECO:0000313" key="10">
    <source>
        <dbReference type="EMBL" id="TQR83896.1"/>
    </source>
</evidence>
<dbReference type="SUPFAM" id="SSF161098">
    <property type="entry name" value="MetI-like"/>
    <property type="match status" value="2"/>
</dbReference>
<evidence type="ECO:0000256" key="2">
    <source>
        <dbReference type="ARBA" id="ARBA00007069"/>
    </source>
</evidence>
<evidence type="ECO:0000256" key="1">
    <source>
        <dbReference type="ARBA" id="ARBA00004651"/>
    </source>
</evidence>
<dbReference type="GO" id="GO:0055085">
    <property type="term" value="P:transmembrane transport"/>
    <property type="evidence" value="ECO:0007669"/>
    <property type="project" value="InterPro"/>
</dbReference>
<proteinExistence type="inferred from homology"/>
<protein>
    <submittedName>
        <fullName evidence="10">ABC transporter permease subunit</fullName>
    </submittedName>
</protein>
<feature type="transmembrane region" description="Helical" evidence="8">
    <location>
        <begin position="170"/>
        <end position="196"/>
    </location>
</feature>
<gene>
    <name evidence="10" type="ORF">D8S82_24460</name>
</gene>
<evidence type="ECO:0000313" key="11">
    <source>
        <dbReference type="Proteomes" id="UP000315759"/>
    </source>
</evidence>
<comment type="caution">
    <text evidence="10">The sequence shown here is derived from an EMBL/GenBank/DDBJ whole genome shotgun (WGS) entry which is preliminary data.</text>
</comment>
<accession>A0A544VV69</accession>
<organism evidence="10 11">
    <name type="scientific">Mycolicibacterium hodleri</name>
    <dbReference type="NCBI Taxonomy" id="49897"/>
    <lineage>
        <taxon>Bacteria</taxon>
        <taxon>Bacillati</taxon>
        <taxon>Actinomycetota</taxon>
        <taxon>Actinomycetes</taxon>
        <taxon>Mycobacteriales</taxon>
        <taxon>Mycobacteriaceae</taxon>
        <taxon>Mycolicibacterium</taxon>
    </lineage>
</organism>
<comment type="subcellular location">
    <subcellularLocation>
        <location evidence="1 8">Cell membrane</location>
        <topology evidence="1 8">Multi-pass membrane protein</topology>
    </subcellularLocation>
</comment>
<feature type="transmembrane region" description="Helical" evidence="8">
    <location>
        <begin position="553"/>
        <end position="575"/>
    </location>
</feature>
<keyword evidence="11" id="KW-1185">Reference proteome</keyword>
<dbReference type="AlphaFoldDB" id="A0A544VV69"/>
<dbReference type="GO" id="GO:0005886">
    <property type="term" value="C:plasma membrane"/>
    <property type="evidence" value="ECO:0007669"/>
    <property type="project" value="UniProtKB-SubCell"/>
</dbReference>
<evidence type="ECO:0000256" key="6">
    <source>
        <dbReference type="ARBA" id="ARBA00022989"/>
    </source>
</evidence>
<feature type="domain" description="ABC transmembrane type-1" evidence="9">
    <location>
        <begin position="383"/>
        <end position="572"/>
    </location>
</feature>
<feature type="transmembrane region" description="Helical" evidence="8">
    <location>
        <begin position="453"/>
        <end position="476"/>
    </location>
</feature>
<dbReference type="InterPro" id="IPR035906">
    <property type="entry name" value="MetI-like_sf"/>
</dbReference>
<evidence type="ECO:0000256" key="4">
    <source>
        <dbReference type="ARBA" id="ARBA00022475"/>
    </source>
</evidence>
<feature type="transmembrane region" description="Helical" evidence="8">
    <location>
        <begin position="127"/>
        <end position="150"/>
    </location>
</feature>
<feature type="transmembrane region" description="Helical" evidence="8">
    <location>
        <begin position="273"/>
        <end position="294"/>
    </location>
</feature>
<dbReference type="PROSITE" id="PS50928">
    <property type="entry name" value="ABC_TM1"/>
    <property type="match status" value="2"/>
</dbReference>
<evidence type="ECO:0000256" key="8">
    <source>
        <dbReference type="RuleBase" id="RU363032"/>
    </source>
</evidence>
<dbReference type="CDD" id="cd06261">
    <property type="entry name" value="TM_PBP2"/>
    <property type="match status" value="2"/>
</dbReference>
<dbReference type="RefSeq" id="WP_142554585.1">
    <property type="nucleotide sequence ID" value="NZ_VIFX01000037.1"/>
</dbReference>
<feature type="transmembrane region" description="Helical" evidence="8">
    <location>
        <begin position="497"/>
        <end position="519"/>
    </location>
</feature>
<feature type="transmembrane region" description="Helical" evidence="8">
    <location>
        <begin position="387"/>
        <end position="408"/>
    </location>
</feature>